<protein>
    <submittedName>
        <fullName evidence="2">HET-domain-containing protein</fullName>
    </submittedName>
</protein>
<dbReference type="PANTHER" id="PTHR10622:SF10">
    <property type="entry name" value="HET DOMAIN-CONTAINING PROTEIN"/>
    <property type="match status" value="1"/>
</dbReference>
<gene>
    <name evidence="2" type="ORF">BT63DRAFT_371809</name>
</gene>
<dbReference type="EMBL" id="MU004234">
    <property type="protein sequence ID" value="KAF2670309.1"/>
    <property type="molecule type" value="Genomic_DNA"/>
</dbReference>
<dbReference type="Pfam" id="PF06985">
    <property type="entry name" value="HET"/>
    <property type="match status" value="1"/>
</dbReference>
<accession>A0A6A6UDD7</accession>
<name>A0A6A6UDD7_9PEZI</name>
<evidence type="ECO:0000313" key="2">
    <source>
        <dbReference type="EMBL" id="KAF2670309.1"/>
    </source>
</evidence>
<feature type="domain" description="Heterokaryon incompatibility" evidence="1">
    <location>
        <begin position="22"/>
        <end position="116"/>
    </location>
</feature>
<evidence type="ECO:0000259" key="1">
    <source>
        <dbReference type="Pfam" id="PF06985"/>
    </source>
</evidence>
<dbReference type="OrthoDB" id="20872at2759"/>
<dbReference type="PANTHER" id="PTHR10622">
    <property type="entry name" value="HET DOMAIN-CONTAINING PROTEIN"/>
    <property type="match status" value="1"/>
</dbReference>
<evidence type="ECO:0000313" key="3">
    <source>
        <dbReference type="Proteomes" id="UP000799302"/>
    </source>
</evidence>
<sequence length="203" mass="23706">MRLVDVKTLELEEFFHGKPPGYAILSHAWETEEVSYQEIQILDAGTKDVKPKTGYENIRKACSWAEEDGIRYMWIDTCCINKISSAELSEAINSMLCCHQQSMKCYAYLEVYTHKGLERVFGELRWEHNFVKSRWFTKGWTLQELLAPKTVEFRDKNDKYIGSRIHPAEYISQATRIDQDILVSPNLVRVQSVAKRMSLKYAR</sequence>
<keyword evidence="3" id="KW-1185">Reference proteome</keyword>
<organism evidence="2 3">
    <name type="scientific">Microthyrium microscopicum</name>
    <dbReference type="NCBI Taxonomy" id="703497"/>
    <lineage>
        <taxon>Eukaryota</taxon>
        <taxon>Fungi</taxon>
        <taxon>Dikarya</taxon>
        <taxon>Ascomycota</taxon>
        <taxon>Pezizomycotina</taxon>
        <taxon>Dothideomycetes</taxon>
        <taxon>Dothideomycetes incertae sedis</taxon>
        <taxon>Microthyriales</taxon>
        <taxon>Microthyriaceae</taxon>
        <taxon>Microthyrium</taxon>
    </lineage>
</organism>
<reference evidence="2" key="1">
    <citation type="journal article" date="2020" name="Stud. Mycol.">
        <title>101 Dothideomycetes genomes: a test case for predicting lifestyles and emergence of pathogens.</title>
        <authorList>
            <person name="Haridas S."/>
            <person name="Albert R."/>
            <person name="Binder M."/>
            <person name="Bloem J."/>
            <person name="Labutti K."/>
            <person name="Salamov A."/>
            <person name="Andreopoulos B."/>
            <person name="Baker S."/>
            <person name="Barry K."/>
            <person name="Bills G."/>
            <person name="Bluhm B."/>
            <person name="Cannon C."/>
            <person name="Castanera R."/>
            <person name="Culley D."/>
            <person name="Daum C."/>
            <person name="Ezra D."/>
            <person name="Gonzalez J."/>
            <person name="Henrissat B."/>
            <person name="Kuo A."/>
            <person name="Liang C."/>
            <person name="Lipzen A."/>
            <person name="Lutzoni F."/>
            <person name="Magnuson J."/>
            <person name="Mondo S."/>
            <person name="Nolan M."/>
            <person name="Ohm R."/>
            <person name="Pangilinan J."/>
            <person name="Park H.-J."/>
            <person name="Ramirez L."/>
            <person name="Alfaro M."/>
            <person name="Sun H."/>
            <person name="Tritt A."/>
            <person name="Yoshinaga Y."/>
            <person name="Zwiers L.-H."/>
            <person name="Turgeon B."/>
            <person name="Goodwin S."/>
            <person name="Spatafora J."/>
            <person name="Crous P."/>
            <person name="Grigoriev I."/>
        </authorList>
    </citation>
    <scope>NUCLEOTIDE SEQUENCE</scope>
    <source>
        <strain evidence="2">CBS 115976</strain>
    </source>
</reference>
<dbReference type="Proteomes" id="UP000799302">
    <property type="component" value="Unassembled WGS sequence"/>
</dbReference>
<dbReference type="InterPro" id="IPR010730">
    <property type="entry name" value="HET"/>
</dbReference>
<dbReference type="AlphaFoldDB" id="A0A6A6UDD7"/>
<proteinExistence type="predicted"/>